<feature type="domain" description="PurM-like N-terminal" evidence="1">
    <location>
        <begin position="9"/>
        <end position="116"/>
    </location>
</feature>
<evidence type="ECO:0000313" key="3">
    <source>
        <dbReference type="Proteomes" id="UP000032522"/>
    </source>
</evidence>
<dbReference type="Pfam" id="PF00586">
    <property type="entry name" value="AIRS"/>
    <property type="match status" value="1"/>
</dbReference>
<evidence type="ECO:0000313" key="2">
    <source>
        <dbReference type="EMBL" id="KJE26181.1"/>
    </source>
</evidence>
<protein>
    <recommendedName>
        <fullName evidence="1">PurM-like N-terminal domain-containing protein</fullName>
    </recommendedName>
</protein>
<reference evidence="2 3" key="1">
    <citation type="submission" date="2015-01" db="EMBL/GenBank/DDBJ databases">
        <authorList>
            <person name="Filippidou S."/>
            <person name="Jeanneret N."/>
            <person name="Russel-Delif L."/>
            <person name="Junier T."/>
            <person name="Wunderlin T."/>
            <person name="Molina V."/>
            <person name="Johnson S.L."/>
            <person name="Davenport K.W."/>
            <person name="Chain P.S."/>
            <person name="Dorador C."/>
            <person name="Junier P."/>
        </authorList>
    </citation>
    <scope>NUCLEOTIDE SEQUENCE [LARGE SCALE GENOMIC DNA]</scope>
    <source>
        <strain evidence="2 3">Et7/4</strain>
    </source>
</reference>
<dbReference type="InterPro" id="IPR016188">
    <property type="entry name" value="PurM-like_N"/>
</dbReference>
<name>A0A0D8BPV5_GEOKU</name>
<dbReference type="RefSeq" id="WP_044730983.1">
    <property type="nucleotide sequence ID" value="NZ_JYBP01000003.1"/>
</dbReference>
<dbReference type="EMBL" id="JYBP01000003">
    <property type="protein sequence ID" value="KJE26181.1"/>
    <property type="molecule type" value="Genomic_DNA"/>
</dbReference>
<evidence type="ECO:0000259" key="1">
    <source>
        <dbReference type="Pfam" id="PF00586"/>
    </source>
</evidence>
<gene>
    <name evidence="2" type="ORF">LG52_744</name>
</gene>
<proteinExistence type="predicted"/>
<comment type="caution">
    <text evidence="2">The sequence shown here is derived from an EMBL/GenBank/DDBJ whole genome shotgun (WGS) entry which is preliminary data.</text>
</comment>
<dbReference type="Gene3D" id="3.30.1330.10">
    <property type="entry name" value="PurM-like, N-terminal domain"/>
    <property type="match status" value="1"/>
</dbReference>
<accession>A0A0D8BPV5</accession>
<dbReference type="SUPFAM" id="SSF55326">
    <property type="entry name" value="PurM N-terminal domain-like"/>
    <property type="match status" value="1"/>
</dbReference>
<dbReference type="PATRIC" id="fig|1462.6.peg.895"/>
<organism evidence="2 3">
    <name type="scientific">Geobacillus kaustophilus</name>
    <dbReference type="NCBI Taxonomy" id="1462"/>
    <lineage>
        <taxon>Bacteria</taxon>
        <taxon>Bacillati</taxon>
        <taxon>Bacillota</taxon>
        <taxon>Bacilli</taxon>
        <taxon>Bacillales</taxon>
        <taxon>Anoxybacillaceae</taxon>
        <taxon>Geobacillus</taxon>
        <taxon>Geobacillus thermoleovorans group</taxon>
    </lineage>
</organism>
<dbReference type="Proteomes" id="UP000032522">
    <property type="component" value="Unassembled WGS sequence"/>
</dbReference>
<dbReference type="InterPro" id="IPR036921">
    <property type="entry name" value="PurM-like_N_sf"/>
</dbReference>
<sequence length="238" mass="25415">MRDVLFLPFADGMELAIAADGSAAVGDKPADAVSAPVDVVAYFAVRVALMELLSIGAEAKAVVLQNFIADDRWEALCRGIRRACRELGIDLPITGSTESNFPTEQSALGVTAIGLVSAGRKRIGVTPDAAKFAVIGRPLVGPAVLAHSQWVAPLSLFVELLASPYIYELIPVGSKGIYYEWTQLLTANGRQWRSCACPLPLFASGGPATSVLVSYDPDGEREIKKQAGSLFFPLHVEW</sequence>
<dbReference type="AlphaFoldDB" id="A0A0D8BPV5"/>
<dbReference type="OrthoDB" id="9805740at2"/>